<evidence type="ECO:0000313" key="2">
    <source>
        <dbReference type="EMBL" id="KRR16265.1"/>
    </source>
</evidence>
<protein>
    <recommendedName>
        <fullName evidence="4">DUF4431 domain-containing protein</fullName>
    </recommendedName>
</protein>
<dbReference type="Proteomes" id="UP000052023">
    <property type="component" value="Unassembled WGS sequence"/>
</dbReference>
<evidence type="ECO:0000313" key="3">
    <source>
        <dbReference type="Proteomes" id="UP000052023"/>
    </source>
</evidence>
<dbReference type="EMBL" id="LLYA01000220">
    <property type="protein sequence ID" value="KRR16265.1"/>
    <property type="molecule type" value="Genomic_DNA"/>
</dbReference>
<feature type="chain" id="PRO_5006443790" description="DUF4431 domain-containing protein" evidence="1">
    <location>
        <begin position="27"/>
        <end position="141"/>
    </location>
</feature>
<sequence length="141" mass="15243">MTKDRFAMGFALALILMASFPGAAGAEQPAYAGLNGGAPINTGDVLSGELYAFRIRDAKHGKKVAYHIISAPRRLPEPHALCKLETGPVMFELLTTGEAHARQLKPLVGKRISVKVDEIACADAEQMSEAVIKKWSLVKQR</sequence>
<comment type="caution">
    <text evidence="2">The sequence shown here is derived from an EMBL/GenBank/DDBJ whole genome shotgun (WGS) entry which is preliminary data.</text>
</comment>
<accession>A0A0R3M8E2</accession>
<keyword evidence="1" id="KW-0732">Signal</keyword>
<proteinExistence type="predicted"/>
<feature type="signal peptide" evidence="1">
    <location>
        <begin position="1"/>
        <end position="26"/>
    </location>
</feature>
<dbReference type="RefSeq" id="WP_057847939.1">
    <property type="nucleotide sequence ID" value="NZ_LLYA01000220.1"/>
</dbReference>
<gene>
    <name evidence="2" type="ORF">CQ13_36975</name>
</gene>
<dbReference type="OrthoDB" id="8265206at2"/>
<evidence type="ECO:0000256" key="1">
    <source>
        <dbReference type="SAM" id="SignalP"/>
    </source>
</evidence>
<reference evidence="2 3" key="1">
    <citation type="submission" date="2014-03" db="EMBL/GenBank/DDBJ databases">
        <title>Bradyrhizobium valentinum sp. nov., isolated from effective nodules of Lupinus mariae-josephae, a lupine endemic of basic-lime soils in Eastern Spain.</title>
        <authorList>
            <person name="Duran D."/>
            <person name="Rey L."/>
            <person name="Navarro A."/>
            <person name="Busquets A."/>
            <person name="Imperial J."/>
            <person name="Ruiz-Argueso T."/>
        </authorList>
    </citation>
    <scope>NUCLEOTIDE SEQUENCE [LARGE SCALE GENOMIC DNA]</scope>
    <source>
        <strain evidence="2 3">Ro19</strain>
    </source>
</reference>
<evidence type="ECO:0008006" key="4">
    <source>
        <dbReference type="Google" id="ProtNLM"/>
    </source>
</evidence>
<dbReference type="AlphaFoldDB" id="A0A0R3M8E2"/>
<keyword evidence="3" id="KW-1185">Reference proteome</keyword>
<name>A0A0R3M8E2_9BRAD</name>
<organism evidence="2 3">
    <name type="scientific">Bradyrhizobium retamae</name>
    <dbReference type="NCBI Taxonomy" id="1300035"/>
    <lineage>
        <taxon>Bacteria</taxon>
        <taxon>Pseudomonadati</taxon>
        <taxon>Pseudomonadota</taxon>
        <taxon>Alphaproteobacteria</taxon>
        <taxon>Hyphomicrobiales</taxon>
        <taxon>Nitrobacteraceae</taxon>
        <taxon>Bradyrhizobium</taxon>
    </lineage>
</organism>